<name>A0A5B9E4X6_9BACT</name>
<keyword evidence="2 10" id="KW-0575">Peroxidase</keyword>
<dbReference type="SUPFAM" id="SSF54909">
    <property type="entry name" value="Dimeric alpha+beta barrel"/>
    <property type="match status" value="1"/>
</dbReference>
<dbReference type="Pfam" id="PF04261">
    <property type="entry name" value="Dyp_perox_N"/>
    <property type="match status" value="1"/>
</dbReference>
<dbReference type="KEGG" id="talb:FTW19_04305"/>
<evidence type="ECO:0000256" key="2">
    <source>
        <dbReference type="ARBA" id="ARBA00022559"/>
    </source>
</evidence>
<dbReference type="GO" id="GO:0020037">
    <property type="term" value="F:heme binding"/>
    <property type="evidence" value="ECO:0007669"/>
    <property type="project" value="InterPro"/>
</dbReference>
<dbReference type="Proteomes" id="UP000321820">
    <property type="component" value="Chromosome"/>
</dbReference>
<dbReference type="InterPro" id="IPR048327">
    <property type="entry name" value="Dyp_perox_N"/>
</dbReference>
<dbReference type="InterPro" id="IPR048328">
    <property type="entry name" value="Dyp_perox_C"/>
</dbReference>
<dbReference type="InterPro" id="IPR006314">
    <property type="entry name" value="Dyp_peroxidase"/>
</dbReference>
<reference evidence="10 11" key="1">
    <citation type="submission" date="2019-08" db="EMBL/GenBank/DDBJ databases">
        <title>Complete genome sequence of Terriglobus albidus strain ORNL.</title>
        <authorList>
            <person name="Podar M."/>
        </authorList>
    </citation>
    <scope>NUCLEOTIDE SEQUENCE [LARGE SCALE GENOMIC DNA]</scope>
    <source>
        <strain evidence="10 11">ORNL</strain>
    </source>
</reference>
<evidence type="ECO:0000256" key="1">
    <source>
        <dbReference type="ARBA" id="ARBA00001970"/>
    </source>
</evidence>
<organism evidence="10 11">
    <name type="scientific">Terriglobus albidus</name>
    <dbReference type="NCBI Taxonomy" id="1592106"/>
    <lineage>
        <taxon>Bacteria</taxon>
        <taxon>Pseudomonadati</taxon>
        <taxon>Acidobacteriota</taxon>
        <taxon>Terriglobia</taxon>
        <taxon>Terriglobales</taxon>
        <taxon>Acidobacteriaceae</taxon>
        <taxon>Terriglobus</taxon>
    </lineage>
</organism>
<evidence type="ECO:0000256" key="3">
    <source>
        <dbReference type="ARBA" id="ARBA00022723"/>
    </source>
</evidence>
<comment type="cofactor">
    <cofactor evidence="1">
        <name>heme b</name>
        <dbReference type="ChEBI" id="CHEBI:60344"/>
    </cofactor>
</comment>
<keyword evidence="5" id="KW-0408">Iron</keyword>
<evidence type="ECO:0000256" key="7">
    <source>
        <dbReference type="SAM" id="MobiDB-lite"/>
    </source>
</evidence>
<dbReference type="EMBL" id="CP042806">
    <property type="protein sequence ID" value="QEE27302.1"/>
    <property type="molecule type" value="Genomic_DNA"/>
</dbReference>
<dbReference type="GO" id="GO:0046872">
    <property type="term" value="F:metal ion binding"/>
    <property type="evidence" value="ECO:0007669"/>
    <property type="project" value="UniProtKB-KW"/>
</dbReference>
<gene>
    <name evidence="10" type="ORF">FTW19_04305</name>
</gene>
<evidence type="ECO:0000259" key="8">
    <source>
        <dbReference type="Pfam" id="PF04261"/>
    </source>
</evidence>
<dbReference type="InterPro" id="IPR011008">
    <property type="entry name" value="Dimeric_a/b-barrel"/>
</dbReference>
<accession>A0A5B9E4X6</accession>
<dbReference type="GO" id="GO:0004601">
    <property type="term" value="F:peroxidase activity"/>
    <property type="evidence" value="ECO:0007669"/>
    <property type="project" value="UniProtKB-KW"/>
</dbReference>
<evidence type="ECO:0000259" key="9">
    <source>
        <dbReference type="Pfam" id="PF20628"/>
    </source>
</evidence>
<evidence type="ECO:0000256" key="4">
    <source>
        <dbReference type="ARBA" id="ARBA00023002"/>
    </source>
</evidence>
<dbReference type="Pfam" id="PF20628">
    <property type="entry name" value="Dyp_perox_C"/>
    <property type="match status" value="1"/>
</dbReference>
<evidence type="ECO:0000313" key="11">
    <source>
        <dbReference type="Proteomes" id="UP000321820"/>
    </source>
</evidence>
<feature type="domain" description="Dyp-type peroxidase N-terminal" evidence="8">
    <location>
        <begin position="14"/>
        <end position="144"/>
    </location>
</feature>
<dbReference type="NCBIfam" id="TIGR01413">
    <property type="entry name" value="Dyp_perox_fam"/>
    <property type="match status" value="1"/>
</dbReference>
<feature type="compositionally biased region" description="Low complexity" evidence="7">
    <location>
        <begin position="326"/>
        <end position="348"/>
    </location>
</feature>
<evidence type="ECO:0000313" key="10">
    <source>
        <dbReference type="EMBL" id="QEE27302.1"/>
    </source>
</evidence>
<comment type="similarity">
    <text evidence="6">Belongs to the DyP-type peroxidase family.</text>
</comment>
<dbReference type="AlphaFoldDB" id="A0A5B9E4X6"/>
<evidence type="ECO:0000256" key="6">
    <source>
        <dbReference type="ARBA" id="ARBA00025737"/>
    </source>
</evidence>
<dbReference type="RefSeq" id="WP_147646495.1">
    <property type="nucleotide sequence ID" value="NZ_CP042806.1"/>
</dbReference>
<proteinExistence type="inferred from homology"/>
<keyword evidence="4" id="KW-0560">Oxidoreductase</keyword>
<dbReference type="GO" id="GO:0005829">
    <property type="term" value="C:cytosol"/>
    <property type="evidence" value="ECO:0007669"/>
    <property type="project" value="TreeGrafter"/>
</dbReference>
<dbReference type="PANTHER" id="PTHR30521">
    <property type="entry name" value="DEFERROCHELATASE/PEROXIDASE"/>
    <property type="match status" value="1"/>
</dbReference>
<dbReference type="PANTHER" id="PTHR30521:SF0">
    <property type="entry name" value="DYP-TYPE PEROXIDASE FAMILY PROTEIN"/>
    <property type="match status" value="1"/>
</dbReference>
<evidence type="ECO:0000256" key="5">
    <source>
        <dbReference type="ARBA" id="ARBA00023004"/>
    </source>
</evidence>
<keyword evidence="3" id="KW-0479">Metal-binding</keyword>
<feature type="domain" description="Dyp-type peroxidase C-terminal" evidence="9">
    <location>
        <begin position="147"/>
        <end position="309"/>
    </location>
</feature>
<dbReference type="PROSITE" id="PS51404">
    <property type="entry name" value="DYP_PEROXIDASE"/>
    <property type="match status" value="1"/>
</dbReference>
<protein>
    <submittedName>
        <fullName evidence="10">Dyp-type peroxidase</fullName>
    </submittedName>
</protein>
<feature type="region of interest" description="Disordered" evidence="7">
    <location>
        <begin position="322"/>
        <end position="361"/>
    </location>
</feature>
<dbReference type="OrthoDB" id="3251355at2"/>
<sequence>MNTPSELNEVVLPQNVVGPLTRSAIFLVLCIRQDDDAYTRLREFCAGLSGLVRAVEFRDVEAGLTCVAGFGSDAWDKLFGTPRPAELHPFREIRSGNRHAVSTPGDLFFHIRARRMDLCFELATQIMDSIGDVVSVADEVHGFRYFDDRDVMGFVDGTENPRGDAAREAAIIGSEDPAFTGGSYVIVQKYLHDMKAWNALPTEMQERIIGRRKLSDIELSDTDKPAYAHNALTNIEENGRQLQILRDNMPFGRPGHGEFGTYFIGYCRTPRITEMMLENMFIGRPPGNYDRLLDFSQPATGSLFFVPTMSFLDDVTTGAPAAIENAATPDTEPSSSAPASTPVAVPDTSLRIGSLKGERHE</sequence>
<keyword evidence="11" id="KW-1185">Reference proteome</keyword>